<evidence type="ECO:0000313" key="2">
    <source>
        <dbReference type="Proteomes" id="UP001487305"/>
    </source>
</evidence>
<gene>
    <name evidence="1" type="ORF">AAA083_05270</name>
</gene>
<dbReference type="RefSeq" id="WP_102374880.1">
    <property type="nucleotide sequence ID" value="NZ_JBBNOP010000003.1"/>
</dbReference>
<evidence type="ECO:0008006" key="3">
    <source>
        <dbReference type="Google" id="ProtNLM"/>
    </source>
</evidence>
<accession>A0ABV1JBD7</accession>
<proteinExistence type="predicted"/>
<dbReference type="SUPFAM" id="SSF159121">
    <property type="entry name" value="BC4932-like"/>
    <property type="match status" value="1"/>
</dbReference>
<name>A0ABV1JBD7_9ACTN</name>
<sequence>MRSSEKRSHRASVLLLVLAAAIVAAVALLPSCSGGWGAVAQSVLDRLVPGPVVTMWAPVPHPDSYVDSYGDATGAGTNYVYKVDAATGGGDHREITIISFGRKAKGEGFLEIDAKGGTGVHYREVTEADVPEGALTALRGDAD</sequence>
<comment type="caution">
    <text evidence="1">The sequence shown here is derived from an EMBL/GenBank/DDBJ whole genome shotgun (WGS) entry which is preliminary data.</text>
</comment>
<dbReference type="EMBL" id="JBBNOP010000003">
    <property type="protein sequence ID" value="MEQ3362383.1"/>
    <property type="molecule type" value="Genomic_DNA"/>
</dbReference>
<organism evidence="1 2">
    <name type="scientific">Raoultibacter massiliensis</name>
    <dbReference type="NCBI Taxonomy" id="1852371"/>
    <lineage>
        <taxon>Bacteria</taxon>
        <taxon>Bacillati</taxon>
        <taxon>Actinomycetota</taxon>
        <taxon>Coriobacteriia</taxon>
        <taxon>Eggerthellales</taxon>
        <taxon>Eggerthellaceae</taxon>
        <taxon>Raoultibacter</taxon>
    </lineage>
</organism>
<evidence type="ECO:0000313" key="1">
    <source>
        <dbReference type="EMBL" id="MEQ3362383.1"/>
    </source>
</evidence>
<protein>
    <recommendedName>
        <fullName evidence="3">YxeA family protein</fullName>
    </recommendedName>
</protein>
<dbReference type="Proteomes" id="UP001487305">
    <property type="component" value="Unassembled WGS sequence"/>
</dbReference>
<dbReference type="Gene3D" id="2.40.50.480">
    <property type="match status" value="1"/>
</dbReference>
<reference evidence="1 2" key="1">
    <citation type="submission" date="2024-04" db="EMBL/GenBank/DDBJ databases">
        <title>Human intestinal bacterial collection.</title>
        <authorList>
            <person name="Pauvert C."/>
            <person name="Hitch T.C.A."/>
            <person name="Clavel T."/>
        </authorList>
    </citation>
    <scope>NUCLEOTIDE SEQUENCE [LARGE SCALE GENOMIC DNA]</scope>
    <source>
        <strain evidence="1 2">CLA-KB-H42</strain>
    </source>
</reference>
<dbReference type="InterPro" id="IPR036166">
    <property type="entry name" value="YxeA-like_sf"/>
</dbReference>
<keyword evidence="2" id="KW-1185">Reference proteome</keyword>